<dbReference type="InterPro" id="IPR015990">
    <property type="entry name" value="ADP_PFK/GK_arc"/>
</dbReference>
<dbReference type="HAMAP" id="MF_00561">
    <property type="entry name" value="ADP_PFKinase"/>
    <property type="match status" value="1"/>
</dbReference>
<reference evidence="8 9" key="1">
    <citation type="submission" date="2010-06" db="EMBL/GenBank/DDBJ databases">
        <title>Complete sequence chromosome of Methanohalobium evestigatum Z-7303.</title>
        <authorList>
            <consortium name="US DOE Joint Genome Institute"/>
            <person name="Lucas S."/>
            <person name="Copeland A."/>
            <person name="Lapidus A."/>
            <person name="Cheng J.-F."/>
            <person name="Bruce D."/>
            <person name="Goodwin L."/>
            <person name="Pitluck S."/>
            <person name="Saunders E."/>
            <person name="Detter J.C."/>
            <person name="Han C."/>
            <person name="Tapia R."/>
            <person name="Land M."/>
            <person name="Hauser L."/>
            <person name="Kyrpides N."/>
            <person name="Mikhailova N."/>
            <person name="Sieprawska-Lupa M."/>
            <person name="Whitman W.B."/>
            <person name="Anderson I."/>
            <person name="Woyke T."/>
        </authorList>
    </citation>
    <scope>NUCLEOTIDE SEQUENCE [LARGE SCALE GENOMIC DNA]</scope>
    <source>
        <strain evidence="9">ATCC BAA-1072 / DSM 3721 / NBRC 107634 / OCM 161 / Z-7303</strain>
    </source>
</reference>
<dbReference type="SUPFAM" id="SSF53613">
    <property type="entry name" value="Ribokinase-like"/>
    <property type="match status" value="1"/>
</dbReference>
<feature type="binding site" evidence="7">
    <location>
        <position position="313"/>
    </location>
    <ligand>
        <name>Mg(2+)</name>
        <dbReference type="ChEBI" id="CHEBI:18420"/>
    </ligand>
</feature>
<evidence type="ECO:0000256" key="1">
    <source>
        <dbReference type="ARBA" id="ARBA00022490"/>
    </source>
</evidence>
<dbReference type="GO" id="GO:0000287">
    <property type="term" value="F:magnesium ion binding"/>
    <property type="evidence" value="ECO:0007669"/>
    <property type="project" value="InterPro"/>
</dbReference>
<dbReference type="STRING" id="644295.Metev_0816"/>
<evidence type="ECO:0000256" key="7">
    <source>
        <dbReference type="HAMAP-Rule" id="MF_00561"/>
    </source>
</evidence>
<comment type="catalytic activity">
    <reaction evidence="7">
        <text>beta-D-fructose 6-phosphate + ADP = beta-D-fructose 1,6-bisphosphate + AMP + H(+)</text>
        <dbReference type="Rhea" id="RHEA:20105"/>
        <dbReference type="ChEBI" id="CHEBI:15378"/>
        <dbReference type="ChEBI" id="CHEBI:32966"/>
        <dbReference type="ChEBI" id="CHEBI:57634"/>
        <dbReference type="ChEBI" id="CHEBI:456215"/>
        <dbReference type="ChEBI" id="CHEBI:456216"/>
        <dbReference type="EC" id="2.7.1.146"/>
    </reaction>
</comment>
<comment type="subcellular location">
    <subcellularLocation>
        <location evidence="7">Cytoplasm</location>
    </subcellularLocation>
</comment>
<dbReference type="RefSeq" id="WP_013194282.1">
    <property type="nucleotide sequence ID" value="NC_014253.1"/>
</dbReference>
<dbReference type="EC" id="2.7.1.146" evidence="7"/>
<keyword evidence="9" id="KW-1185">Reference proteome</keyword>
<evidence type="ECO:0000256" key="6">
    <source>
        <dbReference type="ARBA" id="ARBA00023152"/>
    </source>
</evidence>
<evidence type="ECO:0000256" key="5">
    <source>
        <dbReference type="ARBA" id="ARBA00022842"/>
    </source>
</evidence>
<dbReference type="GeneID" id="9346442"/>
<dbReference type="Proteomes" id="UP000000391">
    <property type="component" value="Chromosome"/>
</dbReference>
<dbReference type="BRENDA" id="2.7.1.147">
    <property type="organism ID" value="17839"/>
</dbReference>
<dbReference type="EMBL" id="CP002069">
    <property type="protein sequence ID" value="ADI73714.1"/>
    <property type="molecule type" value="Genomic_DNA"/>
</dbReference>
<dbReference type="HOGENOM" id="CLU_046643_0_0_2"/>
<comment type="cofactor">
    <cofactor evidence="7">
        <name>Mg(2+)</name>
        <dbReference type="ChEBI" id="CHEBI:18420"/>
    </cofactor>
    <text evidence="7">Binds 1 Mg(2+) ion per subunit.</text>
</comment>
<comment type="similarity">
    <text evidence="7">Belongs to the carbohydrate kinase PfkC family.</text>
</comment>
<feature type="binding site" evidence="7">
    <location>
        <position position="471"/>
    </location>
    <ligand>
        <name>Mg(2+)</name>
        <dbReference type="ChEBI" id="CHEBI:18420"/>
    </ligand>
</feature>
<sequence length="486" mass="55257">MELEHWEKNHSEAYSDISKSLENIKGIFVAYNSNIDAIKHIEKDDFDKLLKHVNLKNVKHRSMSFPRVIKDPDDLMARLVIAMRDGKAAEVPTYSTDVHEWLTNHIDFDNAYMGGQAGIISNFLANIDIKNVVTYVPWLSKEQAEYFTNSKNLLYPVVENSKLSFKHPINAYNPEYEPKVNWIMEFSKGLEVQCGEEEFVVPRDNRLILSSRPTWLRIDMSKELYEQLPELGKNVDGAILSGYQMIKENYEDGSTYHNYVKKSVDAIKRLKNGNPDIRIHVEFTSIQDKFIRERILKDIVSQHVHSLGLDTIEVANALNVLDYEELAYAVINKTEKGISALYEGAVRLLYELELERVHVHSLGYFICVVKNTHPVDIEDHRNALLFASTASAAKAKIGNIKSIDDIKKGLGTPVSEKGYNHLQELAKYLEKEGICLTEEFEKGYIRTPYHDVIIIPTKVVEKPVATVGIGDIISASAFAAVLAKMK</sequence>
<dbReference type="InterPro" id="IPR007666">
    <property type="entry name" value="ADP_PFK/GK"/>
</dbReference>
<dbReference type="GO" id="GO:0008443">
    <property type="term" value="F:phosphofructokinase activity"/>
    <property type="evidence" value="ECO:0007669"/>
    <property type="project" value="InterPro"/>
</dbReference>
<feature type="binding site" evidence="7">
    <location>
        <position position="282"/>
    </location>
    <ligand>
        <name>Mg(2+)</name>
        <dbReference type="ChEBI" id="CHEBI:18420"/>
    </ligand>
</feature>
<proteinExistence type="inferred from homology"/>
<dbReference type="KEGG" id="mev:Metev_0816"/>
<keyword evidence="5 7" id="KW-0460">Magnesium</keyword>
<keyword evidence="2 7" id="KW-0808">Transferase</keyword>
<dbReference type="GO" id="GO:0006000">
    <property type="term" value="P:fructose metabolic process"/>
    <property type="evidence" value="ECO:0007669"/>
    <property type="project" value="InterPro"/>
</dbReference>
<dbReference type="Gene3D" id="3.40.1190.20">
    <property type="match status" value="1"/>
</dbReference>
<dbReference type="Pfam" id="PF04587">
    <property type="entry name" value="ADP_PFK_GK"/>
    <property type="match status" value="1"/>
</dbReference>
<dbReference type="PANTHER" id="PTHR21208:SF1">
    <property type="entry name" value="ADP-DEPENDENT GLUCOKINASE"/>
    <property type="match status" value="1"/>
</dbReference>
<protein>
    <recommendedName>
        <fullName evidence="7">ADP-specific phosphofructokinase</fullName>
        <ecNumber evidence="7">2.7.1.146</ecNumber>
    </recommendedName>
    <alternativeName>
        <fullName evidence="7">ADP-dependent phosphofructokinase</fullName>
        <shortName evidence="7">ADP-Pfk</shortName>
    </alternativeName>
</protein>
<dbReference type="GO" id="GO:0006096">
    <property type="term" value="P:glycolytic process"/>
    <property type="evidence" value="ECO:0007669"/>
    <property type="project" value="UniProtKB-UniRule"/>
</dbReference>
<dbReference type="BRENDA" id="2.7.1.146">
    <property type="organism ID" value="17839"/>
</dbReference>
<dbReference type="Gene3D" id="3.30.1110.20">
    <property type="match status" value="1"/>
</dbReference>
<keyword evidence="3 7" id="KW-0479">Metal-binding</keyword>
<accession>D7E8P3</accession>
<dbReference type="GO" id="GO:0043844">
    <property type="term" value="F:ADP-specific phosphofructokinase activity"/>
    <property type="evidence" value="ECO:0007669"/>
    <property type="project" value="UniProtKB-EC"/>
</dbReference>
<name>D7E8P3_METEZ</name>
<keyword evidence="6 7" id="KW-0324">Glycolysis</keyword>
<dbReference type="PROSITE" id="PS51255">
    <property type="entry name" value="ADPK"/>
    <property type="match status" value="1"/>
</dbReference>
<dbReference type="PANTHER" id="PTHR21208">
    <property type="entry name" value="ADP-DEPENDENT GLUCOKINASE"/>
    <property type="match status" value="1"/>
</dbReference>
<gene>
    <name evidence="7" type="primary">pfkC</name>
    <name evidence="8" type="ordered locus">Metev_0816</name>
</gene>
<evidence type="ECO:0000256" key="2">
    <source>
        <dbReference type="ARBA" id="ARBA00022679"/>
    </source>
</evidence>
<evidence type="ECO:0000256" key="3">
    <source>
        <dbReference type="ARBA" id="ARBA00022723"/>
    </source>
</evidence>
<evidence type="ECO:0000313" key="8">
    <source>
        <dbReference type="EMBL" id="ADI73714.1"/>
    </source>
</evidence>
<evidence type="ECO:0000313" key="9">
    <source>
        <dbReference type="Proteomes" id="UP000000391"/>
    </source>
</evidence>
<evidence type="ECO:0000256" key="4">
    <source>
        <dbReference type="ARBA" id="ARBA00022777"/>
    </source>
</evidence>
<dbReference type="InterPro" id="IPR011790">
    <property type="entry name" value="ADP_PFK_arc"/>
</dbReference>
<comment type="function">
    <text evidence="7">Catalyzes the phosphorylation of fructose 6-phosphate to fructose 1,6-bisphosphate using ADP as the phosphate donor.</text>
</comment>
<organism evidence="8 9">
    <name type="scientific">Methanohalobium evestigatum (strain ATCC BAA-1072 / DSM 3721 / NBRC 107634 / OCM 161 / Z-7303)</name>
    <dbReference type="NCBI Taxonomy" id="644295"/>
    <lineage>
        <taxon>Archaea</taxon>
        <taxon>Methanobacteriati</taxon>
        <taxon>Methanobacteriota</taxon>
        <taxon>Stenosarchaea group</taxon>
        <taxon>Methanomicrobia</taxon>
        <taxon>Methanosarcinales</taxon>
        <taxon>Methanosarcinaceae</taxon>
        <taxon>Methanohalobium</taxon>
    </lineage>
</organism>
<dbReference type="AlphaFoldDB" id="D7E8P3"/>
<comment type="pathway">
    <text evidence="7">Carbohydrate degradation; glycolysis.</text>
</comment>
<dbReference type="PIRSF" id="PIRSF015883">
    <property type="entry name" value="ADP-Pfk_glckin"/>
    <property type="match status" value="1"/>
</dbReference>
<dbReference type="UniPathway" id="UPA00109"/>
<keyword evidence="1 7" id="KW-0963">Cytoplasm</keyword>
<dbReference type="GO" id="GO:0005737">
    <property type="term" value="C:cytoplasm"/>
    <property type="evidence" value="ECO:0007669"/>
    <property type="project" value="UniProtKB-SubCell"/>
</dbReference>
<dbReference type="InterPro" id="IPR029056">
    <property type="entry name" value="Ribokinase-like"/>
</dbReference>
<keyword evidence="4 7" id="KW-0418">Kinase</keyword>
<feature type="active site" description="Proton acceptor" evidence="7">
    <location>
        <position position="471"/>
    </location>
</feature>
<dbReference type="NCBIfam" id="TIGR02045">
    <property type="entry name" value="P_fruct_ADP"/>
    <property type="match status" value="1"/>
</dbReference>
<dbReference type="OrthoDB" id="85200at2157"/>